<dbReference type="InterPro" id="IPR013655">
    <property type="entry name" value="PAS_fold_3"/>
</dbReference>
<dbReference type="PROSITE" id="PS50887">
    <property type="entry name" value="GGDEF"/>
    <property type="match status" value="1"/>
</dbReference>
<dbReference type="CDD" id="cd00130">
    <property type="entry name" value="PAS"/>
    <property type="match status" value="2"/>
</dbReference>
<evidence type="ECO:0000256" key="5">
    <source>
        <dbReference type="ARBA" id="ARBA00022691"/>
    </source>
</evidence>
<keyword evidence="14" id="KW-1185">Reference proteome</keyword>
<dbReference type="Pfam" id="PF13596">
    <property type="entry name" value="PAS_10"/>
    <property type="match status" value="1"/>
</dbReference>
<feature type="domain" description="PAS" evidence="8">
    <location>
        <begin position="658"/>
        <end position="703"/>
    </location>
</feature>
<dbReference type="SUPFAM" id="SSF47757">
    <property type="entry name" value="Chemotaxis receptor methyltransferase CheR, N-terminal domain"/>
    <property type="match status" value="1"/>
</dbReference>
<dbReference type="Pfam" id="PF08447">
    <property type="entry name" value="PAS_3"/>
    <property type="match status" value="1"/>
</dbReference>
<dbReference type="KEGG" id="simp:C6571_01660"/>
<dbReference type="EC" id="2.1.1.80" evidence="2"/>
<dbReference type="PROSITE" id="PS50112">
    <property type="entry name" value="PAS"/>
    <property type="match status" value="1"/>
</dbReference>
<proteinExistence type="predicted"/>
<dbReference type="SMART" id="SM00138">
    <property type="entry name" value="MeTrc"/>
    <property type="match status" value="1"/>
</dbReference>
<evidence type="ECO:0000256" key="6">
    <source>
        <dbReference type="ARBA" id="ARBA00051114"/>
    </source>
</evidence>
<dbReference type="Gene3D" id="2.10.70.100">
    <property type="match status" value="1"/>
</dbReference>
<dbReference type="Pfam" id="PF13426">
    <property type="entry name" value="PAS_9"/>
    <property type="match status" value="1"/>
</dbReference>
<comment type="catalytic activity">
    <reaction evidence="1">
        <text>L-glutamyl-[protein] + S-adenosyl-L-methionine = [protein]-L-glutamate 5-O-methyl ester + S-adenosyl-L-homocysteine</text>
        <dbReference type="Rhea" id="RHEA:24452"/>
        <dbReference type="Rhea" id="RHEA-COMP:10208"/>
        <dbReference type="Rhea" id="RHEA-COMP:10311"/>
        <dbReference type="ChEBI" id="CHEBI:29973"/>
        <dbReference type="ChEBI" id="CHEBI:57856"/>
        <dbReference type="ChEBI" id="CHEBI:59789"/>
        <dbReference type="ChEBI" id="CHEBI:82795"/>
        <dbReference type="EC" id="2.1.1.80"/>
    </reaction>
</comment>
<dbReference type="SUPFAM" id="SSF53335">
    <property type="entry name" value="S-adenosyl-L-methionine-dependent methyltransferases"/>
    <property type="match status" value="1"/>
</dbReference>
<dbReference type="InterPro" id="IPR043128">
    <property type="entry name" value="Rev_trsase/Diguanyl_cyclase"/>
</dbReference>
<dbReference type="PROSITE" id="PS50883">
    <property type="entry name" value="EAL"/>
    <property type="match status" value="1"/>
</dbReference>
<evidence type="ECO:0000259" key="8">
    <source>
        <dbReference type="PROSITE" id="PS50112"/>
    </source>
</evidence>
<evidence type="ECO:0000313" key="13">
    <source>
        <dbReference type="EMBL" id="AVO40166.1"/>
    </source>
</evidence>
<dbReference type="InterPro" id="IPR013656">
    <property type="entry name" value="PAS_4"/>
</dbReference>
<keyword evidence="5" id="KW-0949">S-adenosyl-L-methionine</keyword>
<dbReference type="InterPro" id="IPR035919">
    <property type="entry name" value="EAL_sf"/>
</dbReference>
<dbReference type="SMART" id="SM00052">
    <property type="entry name" value="EAL"/>
    <property type="match status" value="1"/>
</dbReference>
<feature type="domain" description="EAL" evidence="11">
    <location>
        <begin position="1050"/>
        <end position="1304"/>
    </location>
</feature>
<comment type="catalytic activity">
    <reaction evidence="6">
        <text>3',3'-c-di-GMP + H2O = 5'-phosphoguanylyl(3'-&gt;5')guanosine + H(+)</text>
        <dbReference type="Rhea" id="RHEA:24902"/>
        <dbReference type="ChEBI" id="CHEBI:15377"/>
        <dbReference type="ChEBI" id="CHEBI:15378"/>
        <dbReference type="ChEBI" id="CHEBI:58754"/>
        <dbReference type="ChEBI" id="CHEBI:58805"/>
        <dbReference type="EC" id="3.1.4.52"/>
    </reaction>
    <physiologicalReaction direction="left-to-right" evidence="6">
        <dbReference type="Rhea" id="RHEA:24903"/>
    </physiologicalReaction>
</comment>
<dbReference type="Gene3D" id="3.20.20.450">
    <property type="entry name" value="EAL domain"/>
    <property type="match status" value="1"/>
</dbReference>
<dbReference type="NCBIfam" id="TIGR00229">
    <property type="entry name" value="sensory_box"/>
    <property type="match status" value="2"/>
</dbReference>
<dbReference type="InterPro" id="IPR052155">
    <property type="entry name" value="Biofilm_reg_signaling"/>
</dbReference>
<keyword evidence="3" id="KW-0489">Methyltransferase</keyword>
<evidence type="ECO:0000256" key="1">
    <source>
        <dbReference type="ARBA" id="ARBA00001541"/>
    </source>
</evidence>
<organism evidence="13 14">
    <name type="scientific">Simplicispira suum</name>
    <dbReference type="NCBI Taxonomy" id="2109915"/>
    <lineage>
        <taxon>Bacteria</taxon>
        <taxon>Pseudomonadati</taxon>
        <taxon>Pseudomonadota</taxon>
        <taxon>Betaproteobacteria</taxon>
        <taxon>Burkholderiales</taxon>
        <taxon>Comamonadaceae</taxon>
        <taxon>Simplicispira</taxon>
    </lineage>
</organism>
<dbReference type="SMART" id="SM00086">
    <property type="entry name" value="PAC"/>
    <property type="match status" value="3"/>
</dbReference>
<dbReference type="Pfam" id="PF00563">
    <property type="entry name" value="EAL"/>
    <property type="match status" value="1"/>
</dbReference>
<feature type="domain" description="CheR-type methyltransferase" evidence="10">
    <location>
        <begin position="24"/>
        <end position="287"/>
    </location>
</feature>
<dbReference type="InterPro" id="IPR000780">
    <property type="entry name" value="CheR_MeTrfase"/>
</dbReference>
<dbReference type="OrthoDB" id="9816309at2"/>
<accession>A0A2S0MW96</accession>
<dbReference type="SMART" id="SM00091">
    <property type="entry name" value="PAS"/>
    <property type="match status" value="4"/>
</dbReference>
<dbReference type="InterPro" id="IPR000700">
    <property type="entry name" value="PAS-assoc_C"/>
</dbReference>
<dbReference type="InterPro" id="IPR000160">
    <property type="entry name" value="GGDEF_dom"/>
</dbReference>
<dbReference type="Gene3D" id="3.30.450.20">
    <property type="entry name" value="PAS domain"/>
    <property type="match status" value="4"/>
</dbReference>
<dbReference type="Pfam" id="PF01739">
    <property type="entry name" value="CheR"/>
    <property type="match status" value="1"/>
</dbReference>
<dbReference type="InterPro" id="IPR022641">
    <property type="entry name" value="CheR_N"/>
</dbReference>
<dbReference type="InterPro" id="IPR000014">
    <property type="entry name" value="PAS"/>
</dbReference>
<dbReference type="PROSITE" id="PS50113">
    <property type="entry name" value="PAC"/>
    <property type="match status" value="2"/>
</dbReference>
<dbReference type="PANTHER" id="PTHR44757:SF2">
    <property type="entry name" value="BIOFILM ARCHITECTURE MAINTENANCE PROTEIN MBAA"/>
    <property type="match status" value="1"/>
</dbReference>
<protein>
    <recommendedName>
        <fullName evidence="2">protein-glutamate O-methyltransferase</fullName>
        <ecNumber evidence="2">2.1.1.80</ecNumber>
    </recommendedName>
</protein>
<evidence type="ECO:0000256" key="4">
    <source>
        <dbReference type="ARBA" id="ARBA00022679"/>
    </source>
</evidence>
<dbReference type="GO" id="GO:0032259">
    <property type="term" value="P:methylation"/>
    <property type="evidence" value="ECO:0007669"/>
    <property type="project" value="UniProtKB-KW"/>
</dbReference>
<dbReference type="Pfam" id="PF08448">
    <property type="entry name" value="PAS_4"/>
    <property type="match status" value="1"/>
</dbReference>
<dbReference type="Proteomes" id="UP000239326">
    <property type="component" value="Chromosome"/>
</dbReference>
<evidence type="ECO:0000259" key="10">
    <source>
        <dbReference type="PROSITE" id="PS50123"/>
    </source>
</evidence>
<feature type="domain" description="PAC" evidence="9">
    <location>
        <begin position="588"/>
        <end position="637"/>
    </location>
</feature>
<dbReference type="CDD" id="cd01948">
    <property type="entry name" value="EAL"/>
    <property type="match status" value="1"/>
</dbReference>
<evidence type="ECO:0000259" key="12">
    <source>
        <dbReference type="PROSITE" id="PS50887"/>
    </source>
</evidence>
<evidence type="ECO:0000256" key="2">
    <source>
        <dbReference type="ARBA" id="ARBA00012534"/>
    </source>
</evidence>
<evidence type="ECO:0000256" key="7">
    <source>
        <dbReference type="SAM" id="Coils"/>
    </source>
</evidence>
<feature type="coiled-coil region" evidence="7">
    <location>
        <begin position="349"/>
        <end position="400"/>
    </location>
</feature>
<dbReference type="InterPro" id="IPR029063">
    <property type="entry name" value="SAM-dependent_MTases_sf"/>
</dbReference>
<dbReference type="PROSITE" id="PS50123">
    <property type="entry name" value="CHER"/>
    <property type="match status" value="1"/>
</dbReference>
<reference evidence="13 14" key="1">
    <citation type="submission" date="2018-03" db="EMBL/GenBank/DDBJ databases">
        <title>Genome sequencing of Simplicispira sp.</title>
        <authorList>
            <person name="Kim S.-J."/>
            <person name="Heo J."/>
            <person name="Kwon S.-W."/>
        </authorList>
    </citation>
    <scope>NUCLEOTIDE SEQUENCE [LARGE SCALE GENOMIC DNA]</scope>
    <source>
        <strain evidence="13 14">SC1-8</strain>
    </source>
</reference>
<dbReference type="FunFam" id="3.30.70.270:FF:000001">
    <property type="entry name" value="Diguanylate cyclase domain protein"/>
    <property type="match status" value="1"/>
</dbReference>
<dbReference type="InterPro" id="IPR022642">
    <property type="entry name" value="CheR_C"/>
</dbReference>
<dbReference type="PRINTS" id="PR00996">
    <property type="entry name" value="CHERMTFRASE"/>
</dbReference>
<dbReference type="Gene3D" id="1.10.155.10">
    <property type="entry name" value="Chemotaxis receptor methyltransferase CheR, N-terminal domain"/>
    <property type="match status" value="1"/>
</dbReference>
<name>A0A2S0MW96_9BURK</name>
<dbReference type="GO" id="GO:0071732">
    <property type="term" value="P:cellular response to nitric oxide"/>
    <property type="evidence" value="ECO:0007669"/>
    <property type="project" value="UniProtKB-ARBA"/>
</dbReference>
<keyword evidence="4" id="KW-0808">Transferase</keyword>
<dbReference type="GO" id="GO:0008983">
    <property type="term" value="F:protein-glutamate O-methyltransferase activity"/>
    <property type="evidence" value="ECO:0007669"/>
    <property type="project" value="UniProtKB-EC"/>
</dbReference>
<dbReference type="InterPro" id="IPR029787">
    <property type="entry name" value="Nucleotide_cyclase"/>
</dbReference>
<dbReference type="InterPro" id="IPR001633">
    <property type="entry name" value="EAL_dom"/>
</dbReference>
<dbReference type="PANTHER" id="PTHR44757">
    <property type="entry name" value="DIGUANYLATE CYCLASE DGCP"/>
    <property type="match status" value="1"/>
</dbReference>
<dbReference type="GO" id="GO:0071111">
    <property type="term" value="F:cyclic-guanylate-specific phosphodiesterase activity"/>
    <property type="evidence" value="ECO:0007669"/>
    <property type="project" value="UniProtKB-EC"/>
</dbReference>
<dbReference type="SUPFAM" id="SSF55073">
    <property type="entry name" value="Nucleotide cyclase"/>
    <property type="match status" value="1"/>
</dbReference>
<dbReference type="SUPFAM" id="SSF55785">
    <property type="entry name" value="PYP-like sensor domain (PAS domain)"/>
    <property type="match status" value="4"/>
</dbReference>
<dbReference type="InterPro" id="IPR035965">
    <property type="entry name" value="PAS-like_dom_sf"/>
</dbReference>
<dbReference type="NCBIfam" id="TIGR00254">
    <property type="entry name" value="GGDEF"/>
    <property type="match status" value="1"/>
</dbReference>
<evidence type="ECO:0000256" key="3">
    <source>
        <dbReference type="ARBA" id="ARBA00022603"/>
    </source>
</evidence>
<evidence type="ECO:0000259" key="9">
    <source>
        <dbReference type="PROSITE" id="PS50113"/>
    </source>
</evidence>
<dbReference type="FunFam" id="3.20.20.450:FF:000001">
    <property type="entry name" value="Cyclic di-GMP phosphodiesterase yahA"/>
    <property type="match status" value="1"/>
</dbReference>
<dbReference type="CDD" id="cd01949">
    <property type="entry name" value="GGDEF"/>
    <property type="match status" value="1"/>
</dbReference>
<dbReference type="SUPFAM" id="SSF141868">
    <property type="entry name" value="EAL domain-like"/>
    <property type="match status" value="1"/>
</dbReference>
<evidence type="ECO:0000259" key="11">
    <source>
        <dbReference type="PROSITE" id="PS50883"/>
    </source>
</evidence>
<keyword evidence="7" id="KW-0175">Coiled coil</keyword>
<feature type="domain" description="GGDEF" evidence="12">
    <location>
        <begin position="908"/>
        <end position="1041"/>
    </location>
</feature>
<dbReference type="Gene3D" id="3.30.70.270">
    <property type="match status" value="1"/>
</dbReference>
<sequence length="1307" mass="146635">MDSQPIAPEDADQWLEAVVEPLPQLGEMLDVLRRRCGIDFSGYKTTTLTRRARQRMARLSVLRTEDYLEMLQEQAGEREALSGELLVSVTEFFRDAEVFRQLEEEVLPDLLRGRDAGQDLRIWCAGCASGEEAYSVTMLALEAAGRLGFHGNVKVFGTDLAPQALAQASRGSYEGESLAAVPEGLRRRYLQGDSSGGMRADATLRRHLVFARHNLLSDPPFTCIDLALCRNLLIYLKPEAQFKALSQLHFSLKPQGLLLLGASENVGAFELNAFSAVDRSHKLFRKQPAVLARNFDSHTLGAQAVPALPSMEPSAKNQGQEPGPEGLAAELDATRERLHEMVLELQTSHERLDLSNEELTASNEELQSTNEELKSVNEDLYALNKELEMRNDELDALNRDYDHLLDSTEIGTVFLDSDLSLRRFSPGVDDFLALRGSDIGRPIGDIRYRLGPQESFLENLRECAAREKRIEREAMLADGRWVFERMLPFRDDTGRGHGVVLTWTDISKIKHIESVAEKLAADRERLLGILEVLPDGVYIVNAEHEVEYVNPVLKREFGDVDGRKCHEYFHNNPDPCSWCKNVDVFAGRSVQWQWVSPKGRTYDLFDIPLKNADGSISKLELFHDITDMKEARRRLDEAARIARVGHWEWNIAADDLRWSDEIFACFGFDPAEFVPTFERFLQQIEPDDRQRVQDGVTQALQQDLPYEMEFRFRRADGSAGVGFASGSVQRDAAGKPVTLAGAMQDISRLRESELRFKVAFRASPLAASIARIPDGTFLEVNDRYETWFGWSALDLVGRTTLEVGLWADVEARAAWLSELQHRGSTLNFEAEWVCKSGEKRCVSISAELINLHDEQHVVAFAQDITEHKESAARIEFLAHHDPLTGLPNRVLFRDRFELARAWTERSNHKVALLYLDLDHFKQINDTLGHPLGDVLLQQVAKRLSGTLRDTDTISRQGGDEFLIALTDVQDVEGVGRIASKITEALARPFEIEGHQLAVTLSIGIALCPDDGADFDTLLQRADTAMYRAKESGRNTYCFYTSEMNAQALENLKMRSALHWALDQQEFVLHYQPQVDLVSGAVIGVEALLRWQRADGELVPPGRFIPAAEESGQIVPIGEWVLREACAQAVRWQQAGLPELTMAVNLSAVQFRRGDLLASVTQALEESGLDPARLELELTESLLMEDIEATLQTVQRFKALGVSLAIDDFGTGYSSLAYLRRFSVDKLKIDQSFVRDIVSDPEDAAIVRAIISMARSLKLRVVAEGVESAEVARVLNLYHCQEAQGYHFGRPMPAQAFSDWMGERCAQA</sequence>
<feature type="domain" description="PAC" evidence="9">
    <location>
        <begin position="706"/>
        <end position="758"/>
    </location>
</feature>
<dbReference type="Pfam" id="PF00990">
    <property type="entry name" value="GGDEF"/>
    <property type="match status" value="1"/>
</dbReference>
<dbReference type="InterPro" id="IPR001610">
    <property type="entry name" value="PAC"/>
</dbReference>
<dbReference type="EMBL" id="CP027669">
    <property type="protein sequence ID" value="AVO40166.1"/>
    <property type="molecule type" value="Genomic_DNA"/>
</dbReference>
<dbReference type="InterPro" id="IPR036804">
    <property type="entry name" value="CheR_N_sf"/>
</dbReference>
<dbReference type="RefSeq" id="WP_106445159.1">
    <property type="nucleotide sequence ID" value="NZ_CP027669.1"/>
</dbReference>
<dbReference type="SMART" id="SM00267">
    <property type="entry name" value="GGDEF"/>
    <property type="match status" value="1"/>
</dbReference>
<evidence type="ECO:0000313" key="14">
    <source>
        <dbReference type="Proteomes" id="UP000239326"/>
    </source>
</evidence>
<dbReference type="Gene3D" id="3.40.50.150">
    <property type="entry name" value="Vaccinia Virus protein VP39"/>
    <property type="match status" value="1"/>
</dbReference>
<gene>
    <name evidence="13" type="ORF">C6571_01660</name>
</gene>
<dbReference type="Pfam" id="PF03705">
    <property type="entry name" value="CheR_N"/>
    <property type="match status" value="1"/>
</dbReference>